<feature type="domain" description="CAAX prenyl protease 2/Lysostaphin resistance protein A-like" evidence="2">
    <location>
        <begin position="87"/>
        <end position="172"/>
    </location>
</feature>
<keyword evidence="1" id="KW-0812">Transmembrane</keyword>
<dbReference type="GO" id="GO:0004175">
    <property type="term" value="F:endopeptidase activity"/>
    <property type="evidence" value="ECO:0007669"/>
    <property type="project" value="UniProtKB-ARBA"/>
</dbReference>
<keyword evidence="1" id="KW-1133">Transmembrane helix</keyword>
<evidence type="ECO:0000259" key="2">
    <source>
        <dbReference type="Pfam" id="PF02517"/>
    </source>
</evidence>
<dbReference type="RefSeq" id="WP_090247540.1">
    <property type="nucleotide sequence ID" value="NZ_FPAS01000001.1"/>
</dbReference>
<evidence type="ECO:0000256" key="1">
    <source>
        <dbReference type="SAM" id="Phobius"/>
    </source>
</evidence>
<dbReference type="OrthoDB" id="9779573at2"/>
<dbReference type="Pfam" id="PF02517">
    <property type="entry name" value="Rce1-like"/>
    <property type="match status" value="1"/>
</dbReference>
<organism evidence="3 4">
    <name type="scientific">Lishizhenia tianjinensis</name>
    <dbReference type="NCBI Taxonomy" id="477690"/>
    <lineage>
        <taxon>Bacteria</taxon>
        <taxon>Pseudomonadati</taxon>
        <taxon>Bacteroidota</taxon>
        <taxon>Flavobacteriia</taxon>
        <taxon>Flavobacteriales</taxon>
        <taxon>Crocinitomicaceae</taxon>
        <taxon>Lishizhenia</taxon>
    </lineage>
</organism>
<dbReference type="GO" id="GO:0080120">
    <property type="term" value="P:CAAX-box protein maturation"/>
    <property type="evidence" value="ECO:0007669"/>
    <property type="project" value="UniProtKB-ARBA"/>
</dbReference>
<reference evidence="3 4" key="1">
    <citation type="submission" date="2016-10" db="EMBL/GenBank/DDBJ databases">
        <authorList>
            <person name="de Groot N.N."/>
        </authorList>
    </citation>
    <scope>NUCLEOTIDE SEQUENCE [LARGE SCALE GENOMIC DNA]</scope>
    <source>
        <strain evidence="3 4">CGMCC 1.7005</strain>
    </source>
</reference>
<sequence>MQPKTQFYIFGFITCLLFPLPAIWALYYFEDISLLELLSFHELNEYYWVLGIVFGLFYALLVMAFSESGIMEDDPKQQRYLNALNLNWIDILTMSFCAGFGEEILFRAGIQHWLGPIITSILFIAIHGYLNPKKWRIFIYGLFILPFILTLAYAYDKLGLWFCIGAHFAFDLAIFWAYGLQVKGEEKFKKL</sequence>
<feature type="transmembrane region" description="Helical" evidence="1">
    <location>
        <begin position="159"/>
        <end position="180"/>
    </location>
</feature>
<feature type="transmembrane region" description="Helical" evidence="1">
    <location>
        <begin position="113"/>
        <end position="130"/>
    </location>
</feature>
<feature type="transmembrane region" description="Helical" evidence="1">
    <location>
        <begin position="47"/>
        <end position="68"/>
    </location>
</feature>
<feature type="transmembrane region" description="Helical" evidence="1">
    <location>
        <begin position="7"/>
        <end position="27"/>
    </location>
</feature>
<evidence type="ECO:0000313" key="4">
    <source>
        <dbReference type="Proteomes" id="UP000236454"/>
    </source>
</evidence>
<dbReference type="AlphaFoldDB" id="A0A1I6Z128"/>
<evidence type="ECO:0000313" key="3">
    <source>
        <dbReference type="EMBL" id="SFT56369.1"/>
    </source>
</evidence>
<dbReference type="EMBL" id="FPAS01000001">
    <property type="protein sequence ID" value="SFT56369.1"/>
    <property type="molecule type" value="Genomic_DNA"/>
</dbReference>
<keyword evidence="1" id="KW-0472">Membrane</keyword>
<feature type="transmembrane region" description="Helical" evidence="1">
    <location>
        <begin position="80"/>
        <end position="101"/>
    </location>
</feature>
<gene>
    <name evidence="3" type="ORF">SAMN05216474_1345</name>
</gene>
<name>A0A1I6Z128_9FLAO</name>
<proteinExistence type="predicted"/>
<dbReference type="Proteomes" id="UP000236454">
    <property type="component" value="Unassembled WGS sequence"/>
</dbReference>
<accession>A0A1I6Z128</accession>
<feature type="transmembrane region" description="Helical" evidence="1">
    <location>
        <begin position="137"/>
        <end position="153"/>
    </location>
</feature>
<dbReference type="InterPro" id="IPR003675">
    <property type="entry name" value="Rce1/LyrA-like_dom"/>
</dbReference>
<keyword evidence="4" id="KW-1185">Reference proteome</keyword>
<protein>
    <recommendedName>
        <fullName evidence="2">CAAX prenyl protease 2/Lysostaphin resistance protein A-like domain-containing protein</fullName>
    </recommendedName>
</protein>